<evidence type="ECO:0000313" key="2">
    <source>
        <dbReference type="Proteomes" id="UP000759131"/>
    </source>
</evidence>
<gene>
    <name evidence="1" type="ORF">OSB1V03_LOCUS9172</name>
</gene>
<proteinExistence type="predicted"/>
<dbReference type="EMBL" id="OC860633">
    <property type="protein sequence ID" value="CAD7628751.1"/>
    <property type="molecule type" value="Genomic_DNA"/>
</dbReference>
<reference evidence="1" key="1">
    <citation type="submission" date="2020-11" db="EMBL/GenBank/DDBJ databases">
        <authorList>
            <person name="Tran Van P."/>
        </authorList>
    </citation>
    <scope>NUCLEOTIDE SEQUENCE</scope>
</reference>
<dbReference type="Gene3D" id="3.90.280.10">
    <property type="entry name" value="PEBP-like"/>
    <property type="match status" value="1"/>
</dbReference>
<dbReference type="InterPro" id="IPR036610">
    <property type="entry name" value="PEBP-like_sf"/>
</dbReference>
<dbReference type="Pfam" id="PF01161">
    <property type="entry name" value="PBP"/>
    <property type="match status" value="1"/>
</dbReference>
<sequence length="207" mass="23629">METSSIVPDVIDTMPSNIMKVIYTSGCKADLGNELTPTQVKSPPNVDWPTESDQLYTLIMLDADSHDVNNDKLDRPDYPDHSGHQTLHWLVVNSSRTDPGQTVTGYMGSVPTQGTGYHRYVFLVYKHRHRIVVPVTDGGIKCRKGFNLREFVQFYALGDPVAANFYRAKFDDYVPVLKNRMLNKTRQVVRNPTQHSQAFYWIWEGYG</sequence>
<keyword evidence="2" id="KW-1185">Reference proteome</keyword>
<dbReference type="OrthoDB" id="6480645at2759"/>
<organism evidence="1">
    <name type="scientific">Medioppia subpectinata</name>
    <dbReference type="NCBI Taxonomy" id="1979941"/>
    <lineage>
        <taxon>Eukaryota</taxon>
        <taxon>Metazoa</taxon>
        <taxon>Ecdysozoa</taxon>
        <taxon>Arthropoda</taxon>
        <taxon>Chelicerata</taxon>
        <taxon>Arachnida</taxon>
        <taxon>Acari</taxon>
        <taxon>Acariformes</taxon>
        <taxon>Sarcoptiformes</taxon>
        <taxon>Oribatida</taxon>
        <taxon>Brachypylina</taxon>
        <taxon>Oppioidea</taxon>
        <taxon>Oppiidae</taxon>
        <taxon>Medioppia</taxon>
    </lineage>
</organism>
<name>A0A7R9KSU9_9ACAR</name>
<evidence type="ECO:0000313" key="1">
    <source>
        <dbReference type="EMBL" id="CAD7628751.1"/>
    </source>
</evidence>
<dbReference type="Proteomes" id="UP000759131">
    <property type="component" value="Unassembled WGS sequence"/>
</dbReference>
<dbReference type="EMBL" id="CAJPIZ010006058">
    <property type="protein sequence ID" value="CAG2109181.1"/>
    <property type="molecule type" value="Genomic_DNA"/>
</dbReference>
<dbReference type="InterPro" id="IPR035810">
    <property type="entry name" value="PEBP_euk"/>
</dbReference>
<accession>A0A7R9KSU9</accession>
<dbReference type="SUPFAM" id="SSF49777">
    <property type="entry name" value="PEBP-like"/>
    <property type="match status" value="1"/>
</dbReference>
<protein>
    <submittedName>
        <fullName evidence="1">Uncharacterized protein</fullName>
    </submittedName>
</protein>
<dbReference type="PANTHER" id="PTHR11362">
    <property type="entry name" value="PHOSPHATIDYLETHANOLAMINE-BINDING PROTEIN"/>
    <property type="match status" value="1"/>
</dbReference>
<dbReference type="CDD" id="cd00866">
    <property type="entry name" value="PEBP_euk"/>
    <property type="match status" value="1"/>
</dbReference>
<dbReference type="PANTHER" id="PTHR11362:SF82">
    <property type="entry name" value="PHOSPHATIDYLETHANOLAMINE-BINDING PROTEIN 4"/>
    <property type="match status" value="1"/>
</dbReference>
<dbReference type="InterPro" id="IPR008914">
    <property type="entry name" value="PEBP"/>
</dbReference>
<dbReference type="AlphaFoldDB" id="A0A7R9KSU9"/>